<feature type="region of interest" description="Disordered" evidence="1">
    <location>
        <begin position="1071"/>
        <end position="1115"/>
    </location>
</feature>
<feature type="domain" description="U1-type" evidence="2">
    <location>
        <begin position="53"/>
        <end position="85"/>
    </location>
</feature>
<feature type="region of interest" description="Disordered" evidence="1">
    <location>
        <begin position="1407"/>
        <end position="1456"/>
    </location>
</feature>
<feature type="compositionally biased region" description="Basic and acidic residues" evidence="1">
    <location>
        <begin position="1071"/>
        <end position="1092"/>
    </location>
</feature>
<gene>
    <name evidence="3" type="ORF">CEUTPL_LOCUS13562</name>
</gene>
<dbReference type="Proteomes" id="UP001152799">
    <property type="component" value="Chromosome 9"/>
</dbReference>
<feature type="compositionally biased region" description="Polar residues" evidence="1">
    <location>
        <begin position="1102"/>
        <end position="1115"/>
    </location>
</feature>
<dbReference type="GO" id="GO:0008270">
    <property type="term" value="F:zinc ion binding"/>
    <property type="evidence" value="ECO:0007669"/>
    <property type="project" value="InterPro"/>
</dbReference>
<feature type="compositionally biased region" description="Basic and acidic residues" evidence="1">
    <location>
        <begin position="418"/>
        <end position="430"/>
    </location>
</feature>
<feature type="compositionally biased region" description="Low complexity" evidence="1">
    <location>
        <begin position="343"/>
        <end position="358"/>
    </location>
</feature>
<protein>
    <recommendedName>
        <fullName evidence="2">U1-type domain-containing protein</fullName>
    </recommendedName>
</protein>
<feature type="compositionally biased region" description="Basic residues" evidence="1">
    <location>
        <begin position="431"/>
        <end position="443"/>
    </location>
</feature>
<dbReference type="GO" id="GO:0003676">
    <property type="term" value="F:nucleic acid binding"/>
    <property type="evidence" value="ECO:0007669"/>
    <property type="project" value="InterPro"/>
</dbReference>
<name>A0A9P0DG71_9CUCU</name>
<evidence type="ECO:0000256" key="1">
    <source>
        <dbReference type="SAM" id="MobiDB-lite"/>
    </source>
</evidence>
<feature type="region of interest" description="Disordered" evidence="1">
    <location>
        <begin position="567"/>
        <end position="597"/>
    </location>
</feature>
<feature type="compositionally biased region" description="Basic and acidic residues" evidence="1">
    <location>
        <begin position="750"/>
        <end position="765"/>
    </location>
</feature>
<dbReference type="InterPro" id="IPR003604">
    <property type="entry name" value="Matrin/U1-like-C_Znf_C2H2"/>
</dbReference>
<keyword evidence="4" id="KW-1185">Reference proteome</keyword>
<evidence type="ECO:0000313" key="4">
    <source>
        <dbReference type="Proteomes" id="UP001152799"/>
    </source>
</evidence>
<feature type="region of interest" description="Disordered" evidence="1">
    <location>
        <begin position="1"/>
        <end position="22"/>
    </location>
</feature>
<feature type="region of interest" description="Disordered" evidence="1">
    <location>
        <begin position="610"/>
        <end position="765"/>
    </location>
</feature>
<feature type="compositionally biased region" description="Low complexity" evidence="1">
    <location>
        <begin position="1431"/>
        <end position="1456"/>
    </location>
</feature>
<accession>A0A9P0DG71</accession>
<dbReference type="EMBL" id="OU892285">
    <property type="protein sequence ID" value="CAH1135194.1"/>
    <property type="molecule type" value="Genomic_DNA"/>
</dbReference>
<dbReference type="OrthoDB" id="5877502at2759"/>
<evidence type="ECO:0000313" key="3">
    <source>
        <dbReference type="EMBL" id="CAH1135194.1"/>
    </source>
</evidence>
<sequence>MMEPVAPGTEDELPDYKSLNKQEEERDRLLSLKARLRNGQVENVFELNYVNSAEHWYCKVCECPIMGRVFQHELGRRHTQNWQALEHRSRANNEHFDDGPPGVDHSEEVVSQMDIAPGEPVPPGFENEIREAQIQERLDGFKVGPLVALEYLLEMLDYDVSKEPTYLCILCDKKGDPRTVLTHLASYNHISQYLQRHFPSCYRALAPYTTKQYKRNWQAALQKIAEAIEKKFGRLRPFCIEQAKFEQDRMHYLTKVIKGKHFCEQNGPNFVELVVHDELTKTFDDDGRPVKPSATPFGNKAFIEREAVIQQQTQKRSPSPPVVARPTKKVRPAEQPNKPPAVATNKPPAVANKPPAVTSKPPPTNVSGNASKKPPPGGVKNRRRSLSSLSSSSDPEPSNGNRRLARNRSPPNRNGGRRPNDQRFDREPRGFRRRSPSPVRRRPMVKEEDEERKRNREKDRLQKLEEYTKLCKAIENDIEKTTKQHEKNPERHPKYNEEWKQFWNRRYKELQGEGKDASKYDFKPEWIQYWGKRMRELAEEALKERKDGLRKRLGLGDEPTPISFRIGGCAVTLKSQPKPKENRPNLPMAARPDNDPEIIILDDDVRVTNDRPMIKKAPPVINLSPVKAPPANSRDKTRSHSPWEDELSPPRNQSKGGRDDKISPIPIAVRPRERSLERKRSRERSFDRKRSPERRRSTDRSWRSPERSKRSLERSRRSPERSRRSPRRSPERHRRSPDRRRSPERRRRSPERPERTKRGLEFISPDRRSRSIEIVLRRSTDRIDSLRSRSPSDRTFIRERDLRDRELDIGRPKERSWERGMRESSFERDMRARDRIRTVADLPWEREKMMYGHSQRMMDDYYAPPPMMRDVSRQPQQFQSSVQEEELEEEEVNIVSVLRLLTALEERLGSLGPKIIDLLAQALALEKKEANSSETLLDNEINCVMFETVKEKLKGQLLAGLVDIHQERAFKRAIQKTASLIHMASERKKRTAKPVSADVAVPGVGAVDKAAIAKQLANALIAQGKTNVTQAELEQLVNAVVGMAEASKNSNKPVSTASLFAQLTGEEPSKEEKIIFPRARTSDEKPKQKDSIIDLEGLTEPLSPSTPERATSNMENLSDSDLQTLLQNFKDLSTEEQMNLINYLKKLEFDEPERVERLRKFVNLGTEKPKEIIDLDKEFSPSRSRKRNDDEDNDLDPFSKRRKDAFDSEDEDYSFEDVVKAASKNVQQKELEDNRKIVEDSLGYSQAQKDANIADAKALISNLMSSFSQTNSTTSETGASVVNLLGLPISSSSSRTLKSQSASITTTTSSANFANTLGSINMDNLASIVSNVQKNSQEQKMNFEPSRPPMSVERNIHDTRHSNPPAPGMHFEPVPNPHLSGGPDPIMMAQRHHMVPPVNQMAQRPFAPRPQNPHQFGNNQFRNQRPPPARPQFNNNPNFNGNPRFGGPRGAAFNRW</sequence>
<evidence type="ECO:0000259" key="2">
    <source>
        <dbReference type="SMART" id="SM00451"/>
    </source>
</evidence>
<reference evidence="3" key="1">
    <citation type="submission" date="2022-01" db="EMBL/GenBank/DDBJ databases">
        <authorList>
            <person name="King R."/>
        </authorList>
    </citation>
    <scope>NUCLEOTIDE SEQUENCE</scope>
</reference>
<feature type="region of interest" description="Disordered" evidence="1">
    <location>
        <begin position="282"/>
        <end position="301"/>
    </location>
</feature>
<proteinExistence type="predicted"/>
<feature type="compositionally biased region" description="Basic and acidic residues" evidence="1">
    <location>
        <begin position="633"/>
        <end position="643"/>
    </location>
</feature>
<feature type="compositionally biased region" description="Basic and acidic residues" evidence="1">
    <location>
        <begin position="670"/>
        <end position="723"/>
    </location>
</feature>
<feature type="compositionally biased region" description="Basic and acidic residues" evidence="1">
    <location>
        <begin position="451"/>
        <end position="464"/>
    </location>
</feature>
<dbReference type="SMART" id="SM00451">
    <property type="entry name" value="ZnF_U1"/>
    <property type="match status" value="2"/>
</dbReference>
<feature type="domain" description="U1-type" evidence="2">
    <location>
        <begin position="163"/>
        <end position="196"/>
    </location>
</feature>
<feature type="compositionally biased region" description="Basic residues" evidence="1">
    <location>
        <begin position="724"/>
        <end position="749"/>
    </location>
</feature>
<feature type="region of interest" description="Disordered" evidence="1">
    <location>
        <begin position="309"/>
        <end position="464"/>
    </location>
</feature>
<organism evidence="3 4">
    <name type="scientific">Ceutorhynchus assimilis</name>
    <name type="common">cabbage seed weevil</name>
    <dbReference type="NCBI Taxonomy" id="467358"/>
    <lineage>
        <taxon>Eukaryota</taxon>
        <taxon>Metazoa</taxon>
        <taxon>Ecdysozoa</taxon>
        <taxon>Arthropoda</taxon>
        <taxon>Hexapoda</taxon>
        <taxon>Insecta</taxon>
        <taxon>Pterygota</taxon>
        <taxon>Neoptera</taxon>
        <taxon>Endopterygota</taxon>
        <taxon>Coleoptera</taxon>
        <taxon>Polyphaga</taxon>
        <taxon>Cucujiformia</taxon>
        <taxon>Curculionidae</taxon>
        <taxon>Ceutorhynchinae</taxon>
        <taxon>Ceutorhynchus</taxon>
    </lineage>
</organism>
<feature type="region of interest" description="Disordered" evidence="1">
    <location>
        <begin position="1173"/>
        <end position="1207"/>
    </location>
</feature>